<evidence type="ECO:0000313" key="2">
    <source>
        <dbReference type="EMBL" id="RYR13589.1"/>
    </source>
</evidence>
<keyword evidence="3" id="KW-1185">Reference proteome</keyword>
<dbReference type="Pfam" id="PF13963">
    <property type="entry name" value="Transpos_assoc"/>
    <property type="match status" value="1"/>
</dbReference>
<name>A0A444ZH99_ARAHY</name>
<dbReference type="AlphaFoldDB" id="A0A444ZH99"/>
<protein>
    <recommendedName>
        <fullName evidence="1">Transposase-associated domain-containing protein</fullName>
    </recommendedName>
</protein>
<gene>
    <name evidence="2" type="ORF">Ahy_B04g070503</name>
</gene>
<dbReference type="PANTHER" id="PTHR10775:SF193">
    <property type="entry name" value="DUF4216 DOMAIN-CONTAINING PROTEIN"/>
    <property type="match status" value="1"/>
</dbReference>
<dbReference type="PANTHER" id="PTHR10775">
    <property type="entry name" value="OS08G0208400 PROTEIN"/>
    <property type="match status" value="1"/>
</dbReference>
<sequence>MENQNQSWMYDRTYDERRGLKPSFIKGVNEFVDVCTRTHEFLIGDLVRCSCARCQCGTFKQLIDIKIDLYTHGFRPNYWVRTDYGEEIPTENQIRIEEDIKSSSELSGVTWEKNFDRYHEMVVDALQPEFHMYMQPTVEEPNRDAKRFYNLLDSVSKLLWENCIHSRLSLASRMLSIKSEGNQSQGSFDQWATLFREMQTTPNKIPTNYYEAKKIFFQLGFKEVKIDCCVNGCMIYYKEDKDLRQCKFCGSRDLSLEREKRGAI</sequence>
<dbReference type="STRING" id="3818.A0A444ZH99"/>
<feature type="domain" description="Transposase-associated" evidence="1">
    <location>
        <begin position="7"/>
        <end position="86"/>
    </location>
</feature>
<reference evidence="2 3" key="1">
    <citation type="submission" date="2019-01" db="EMBL/GenBank/DDBJ databases">
        <title>Sequencing of cultivated peanut Arachis hypogaea provides insights into genome evolution and oil improvement.</title>
        <authorList>
            <person name="Chen X."/>
        </authorList>
    </citation>
    <scope>NUCLEOTIDE SEQUENCE [LARGE SCALE GENOMIC DNA]</scope>
    <source>
        <strain evidence="3">cv. Fuhuasheng</strain>
        <tissue evidence="2">Leaves</tissue>
    </source>
</reference>
<organism evidence="2 3">
    <name type="scientific">Arachis hypogaea</name>
    <name type="common">Peanut</name>
    <dbReference type="NCBI Taxonomy" id="3818"/>
    <lineage>
        <taxon>Eukaryota</taxon>
        <taxon>Viridiplantae</taxon>
        <taxon>Streptophyta</taxon>
        <taxon>Embryophyta</taxon>
        <taxon>Tracheophyta</taxon>
        <taxon>Spermatophyta</taxon>
        <taxon>Magnoliopsida</taxon>
        <taxon>eudicotyledons</taxon>
        <taxon>Gunneridae</taxon>
        <taxon>Pentapetalae</taxon>
        <taxon>rosids</taxon>
        <taxon>fabids</taxon>
        <taxon>Fabales</taxon>
        <taxon>Fabaceae</taxon>
        <taxon>Papilionoideae</taxon>
        <taxon>50 kb inversion clade</taxon>
        <taxon>dalbergioids sensu lato</taxon>
        <taxon>Dalbergieae</taxon>
        <taxon>Pterocarpus clade</taxon>
        <taxon>Arachis</taxon>
    </lineage>
</organism>
<dbReference type="InterPro" id="IPR029480">
    <property type="entry name" value="Transpos_assoc"/>
</dbReference>
<proteinExistence type="predicted"/>
<dbReference type="Proteomes" id="UP000289738">
    <property type="component" value="Chromosome B04"/>
</dbReference>
<comment type="caution">
    <text evidence="2">The sequence shown here is derived from an EMBL/GenBank/DDBJ whole genome shotgun (WGS) entry which is preliminary data.</text>
</comment>
<evidence type="ECO:0000259" key="1">
    <source>
        <dbReference type="Pfam" id="PF13963"/>
    </source>
</evidence>
<accession>A0A444ZH99</accession>
<dbReference type="EMBL" id="SDMP01000014">
    <property type="protein sequence ID" value="RYR13589.1"/>
    <property type="molecule type" value="Genomic_DNA"/>
</dbReference>
<evidence type="ECO:0000313" key="3">
    <source>
        <dbReference type="Proteomes" id="UP000289738"/>
    </source>
</evidence>